<dbReference type="InterPro" id="IPR036942">
    <property type="entry name" value="Beta-barrel_TonB_sf"/>
</dbReference>
<keyword evidence="4" id="KW-0798">TonB box</keyword>
<dbReference type="SUPFAM" id="SSF56935">
    <property type="entry name" value="Porins"/>
    <property type="match status" value="1"/>
</dbReference>
<keyword evidence="9" id="KW-1185">Reference proteome</keyword>
<dbReference type="InterPro" id="IPR010104">
    <property type="entry name" value="TonB_rcpt_bac"/>
</dbReference>
<evidence type="ECO:0000259" key="7">
    <source>
        <dbReference type="Pfam" id="PF07715"/>
    </source>
</evidence>
<dbReference type="InterPro" id="IPR037066">
    <property type="entry name" value="Plug_dom_sf"/>
</dbReference>
<evidence type="ECO:0000256" key="4">
    <source>
        <dbReference type="RuleBase" id="RU003357"/>
    </source>
</evidence>
<dbReference type="Gene3D" id="2.170.130.10">
    <property type="entry name" value="TonB-dependent receptor, plug domain"/>
    <property type="match status" value="1"/>
</dbReference>
<dbReference type="Pfam" id="PF00593">
    <property type="entry name" value="TonB_dep_Rec_b-barrel"/>
    <property type="match status" value="1"/>
</dbReference>
<reference evidence="8" key="2">
    <citation type="submission" date="2020-08" db="EMBL/GenBank/DDBJ databases">
        <authorList>
            <person name="Lai Q."/>
        </authorList>
    </citation>
    <scope>NUCLEOTIDE SEQUENCE</scope>
    <source>
        <strain evidence="8">S27-2</strain>
    </source>
</reference>
<evidence type="ECO:0000256" key="2">
    <source>
        <dbReference type="ARBA" id="ARBA00023136"/>
    </source>
</evidence>
<comment type="caution">
    <text evidence="8">The sequence shown here is derived from an EMBL/GenBank/DDBJ whole genome shotgun (WGS) entry which is preliminary data.</text>
</comment>
<evidence type="ECO:0000256" key="5">
    <source>
        <dbReference type="SAM" id="SignalP"/>
    </source>
</evidence>
<comment type="subcellular location">
    <subcellularLocation>
        <location evidence="1 4">Cell outer membrane</location>
    </subcellularLocation>
</comment>
<accession>A0A8J6IV71</accession>
<reference evidence="8" key="1">
    <citation type="journal article" date="2018" name="Int. J. Syst. Evol. Microbiol.">
        <title>Neptunicella marina gen. nov., sp. nov., isolated from surface seawater.</title>
        <authorList>
            <person name="Liu X."/>
            <person name="Lai Q."/>
            <person name="Du Y."/>
            <person name="Zhang X."/>
            <person name="Liu Z."/>
            <person name="Sun F."/>
            <person name="Shao Z."/>
        </authorList>
    </citation>
    <scope>NUCLEOTIDE SEQUENCE</scope>
    <source>
        <strain evidence="8">S27-2</strain>
    </source>
</reference>
<evidence type="ECO:0000259" key="6">
    <source>
        <dbReference type="Pfam" id="PF00593"/>
    </source>
</evidence>
<evidence type="ECO:0000313" key="8">
    <source>
        <dbReference type="EMBL" id="MBC3766819.1"/>
    </source>
</evidence>
<dbReference type="PANTHER" id="PTHR40980:SF3">
    <property type="entry name" value="TONB-DEPENDENT RECEPTOR-LIKE BETA-BARREL DOMAIN-CONTAINING PROTEIN"/>
    <property type="match status" value="1"/>
</dbReference>
<evidence type="ECO:0000313" key="9">
    <source>
        <dbReference type="Proteomes" id="UP000601768"/>
    </source>
</evidence>
<dbReference type="InterPro" id="IPR012910">
    <property type="entry name" value="Plug_dom"/>
</dbReference>
<dbReference type="Pfam" id="PF07715">
    <property type="entry name" value="Plug"/>
    <property type="match status" value="1"/>
</dbReference>
<dbReference type="GO" id="GO:0009279">
    <property type="term" value="C:cell outer membrane"/>
    <property type="evidence" value="ECO:0007669"/>
    <property type="project" value="UniProtKB-SubCell"/>
</dbReference>
<gene>
    <name evidence="8" type="ORF">H8B19_13110</name>
</gene>
<keyword evidence="8" id="KW-0675">Receptor</keyword>
<evidence type="ECO:0000256" key="3">
    <source>
        <dbReference type="ARBA" id="ARBA00023237"/>
    </source>
</evidence>
<feature type="signal peptide" evidence="5">
    <location>
        <begin position="1"/>
        <end position="29"/>
    </location>
</feature>
<comment type="similarity">
    <text evidence="4">Belongs to the TonB-dependent receptor family.</text>
</comment>
<dbReference type="RefSeq" id="WP_186507342.1">
    <property type="nucleotide sequence ID" value="NZ_JACNEP010000010.1"/>
</dbReference>
<organism evidence="8 9">
    <name type="scientific">Neptunicella marina</name>
    <dbReference type="NCBI Taxonomy" id="2125989"/>
    <lineage>
        <taxon>Bacteria</taxon>
        <taxon>Pseudomonadati</taxon>
        <taxon>Pseudomonadota</taxon>
        <taxon>Gammaproteobacteria</taxon>
        <taxon>Alteromonadales</taxon>
        <taxon>Alteromonadaceae</taxon>
        <taxon>Neptunicella</taxon>
    </lineage>
</organism>
<dbReference type="NCBIfam" id="TIGR01782">
    <property type="entry name" value="TonB-Xanth-Caul"/>
    <property type="match status" value="1"/>
</dbReference>
<name>A0A8J6IV71_9ALTE</name>
<feature type="domain" description="TonB-dependent receptor plug" evidence="7">
    <location>
        <begin position="66"/>
        <end position="174"/>
    </location>
</feature>
<feature type="domain" description="TonB-dependent receptor-like beta-barrel" evidence="6">
    <location>
        <begin position="581"/>
        <end position="1140"/>
    </location>
</feature>
<dbReference type="InterPro" id="IPR000531">
    <property type="entry name" value="Beta-barrel_TonB"/>
</dbReference>
<keyword evidence="2 4" id="KW-0472">Membrane</keyword>
<dbReference type="Gene3D" id="2.40.170.20">
    <property type="entry name" value="TonB-dependent receptor, beta-barrel domain"/>
    <property type="match status" value="1"/>
</dbReference>
<protein>
    <submittedName>
        <fullName evidence="8">TonB-dependent receptor</fullName>
    </submittedName>
</protein>
<feature type="chain" id="PRO_5035177601" evidence="5">
    <location>
        <begin position="30"/>
        <end position="1244"/>
    </location>
</feature>
<keyword evidence="3" id="KW-0998">Cell outer membrane</keyword>
<dbReference type="Proteomes" id="UP000601768">
    <property type="component" value="Unassembled WGS sequence"/>
</dbReference>
<keyword evidence="5" id="KW-0732">Signal</keyword>
<sequence length="1244" mass="138090">MKAIQLSKTAIAVNMAMFISASMAVPAFAADDEDKAAAEKKDDKLEVIQITGIRSSLRENLNNKRFSDSIVDSINTEDIAKNPDKNMAEALQRVAGVQIERQFGEGAKISIRGTSPELTNTLVNGQSAKSASYLPGQNESNAFDFSNIPAESVSKIEVLKSARADIDAGGIGGTVILHTKKPLEQEDGYGYLNIEGEYNDASEKSSPQISTAYNFVSEDKKFGASISLSLQQRNAFRTGFESDGIAGTASAVSTGFAQTGDINCPTEACASSDIKLRNMNNHNLIITRHMALNGYTYGDLEAVAGNGPYSNVNDPTDSGVWNNSTHYWGQPNEVIDPTYIDPVWGLFWGDRRAGGLGQTPARTIGNMVYAPAFQTDESRLDTTINLQWAPTDELSINLELNQNKSDRDNKNDNLYAQPHRMVQLLYSNEVPGIDPRLVMDAERDIVLSANYPIDGTSLVRGGGEVWDGNGYYSSAGTWGEMVRRDSNDRSGTETEQNRYHLTVDYQADDFTVKLQAGQTKAESTVMDRATTLATRFGDYETPYSGDNPNVQIPTYEGVNLGYAYNPDTGKVYWGVQADPSLTGEELAAAQQRAENFLLAPTNEFYLLNGGLRNTARYRDNTEDFLQGDVTWILDNDFYIDSVKFGAKYRKINRIEHYFTENATFHGYADQASDFPLILAEQIVGGTVSGLNSAGHDIPNEYFDIDQAKRNELLNDHFLLVHSEGSPNVGACTDAIAASGSSEYYGCRSGMTESAADYYDVTEELFAYYAMANFSGENFRGNFGVRVVDTDRESISYEVEKDENGQQLSYPLEPGEAGYVAELAGFNKYVPLVQNSSTKDYLPSFNLAVDLTEDIVLRTAASKNISHPSLEQMRSNFYLVTERSRLYTDGRQQYLTPEGKAERLAMDSQRRGSVGNPNLGSYTSVNSELGIEWYFDESSIFAITAFQKDIKNMVRSTSQVQNLDALGEEGKTDNNGYPIFGDYVVSSYFNTGRQKVKGVELQLQHDFGDGYGGLINYTYTDVPEQEFSNSTFSYEIADMSDTETHQTDPAQREYFEVTGFSSQTTTQSEPMFGQSKNTLNASVYYEDDTFSARLSYNYRSEFADKTYTNGIRYTDARQQLDFKATYQIMENLIASFAVTNLTNENVVQYMETSQIVNDPVINKMKWVDEVVDGVATGNRVVAKDDNGVEIVESSITGEEAFEMLSQASGIPVSELKPYYENHLNKIYVNEWTNGRRFYVGVNWTF</sequence>
<proteinExistence type="inferred from homology"/>
<dbReference type="PANTHER" id="PTHR40980">
    <property type="entry name" value="PLUG DOMAIN-CONTAINING PROTEIN"/>
    <property type="match status" value="1"/>
</dbReference>
<dbReference type="AlphaFoldDB" id="A0A8J6IV71"/>
<dbReference type="EMBL" id="JACNEP010000010">
    <property type="protein sequence ID" value="MBC3766819.1"/>
    <property type="molecule type" value="Genomic_DNA"/>
</dbReference>
<evidence type="ECO:0000256" key="1">
    <source>
        <dbReference type="ARBA" id="ARBA00004442"/>
    </source>
</evidence>